<feature type="transmembrane region" description="Helical" evidence="1">
    <location>
        <begin position="435"/>
        <end position="452"/>
    </location>
</feature>
<keyword evidence="1" id="KW-0812">Transmembrane</keyword>
<proteinExistence type="predicted"/>
<evidence type="ECO:0000313" key="3">
    <source>
        <dbReference type="Proteomes" id="UP000671913"/>
    </source>
</evidence>
<dbReference type="EMBL" id="CP060096">
    <property type="protein sequence ID" value="QSZ27973.1"/>
    <property type="molecule type" value="Genomic_DNA"/>
</dbReference>
<reference evidence="2" key="1">
    <citation type="submission" date="2020-08" db="EMBL/GenBank/DDBJ databases">
        <title>Genomic insights into the carbon and energy metabolism of the first obligate autotrophic acetogenic bacterium Aceticella autotrophica gen. nov., sp. nov.</title>
        <authorList>
            <person name="Toshchakov S.V."/>
            <person name="Elcheninov A.G."/>
            <person name="Kublanov I.V."/>
            <person name="Frolov E.N."/>
            <person name="Lebedinsky A.V."/>
        </authorList>
    </citation>
    <scope>NUCLEOTIDE SEQUENCE</scope>
    <source>
        <strain evidence="2">3443-3Ac</strain>
    </source>
</reference>
<keyword evidence="3" id="KW-1185">Reference proteome</keyword>
<evidence type="ECO:0008006" key="4">
    <source>
        <dbReference type="Google" id="ProtNLM"/>
    </source>
</evidence>
<feature type="transmembrane region" description="Helical" evidence="1">
    <location>
        <begin position="358"/>
        <end position="381"/>
    </location>
</feature>
<dbReference type="KEGG" id="aaut:ACETAC_03645"/>
<keyword evidence="1" id="KW-1133">Transmembrane helix</keyword>
<feature type="transmembrane region" description="Helical" evidence="1">
    <location>
        <begin position="147"/>
        <end position="169"/>
    </location>
</feature>
<feature type="transmembrane region" description="Helical" evidence="1">
    <location>
        <begin position="393"/>
        <end position="423"/>
    </location>
</feature>
<feature type="transmembrane region" description="Helical" evidence="1">
    <location>
        <begin position="189"/>
        <end position="206"/>
    </location>
</feature>
<protein>
    <recommendedName>
        <fullName evidence="4">Citrate transporter</fullName>
    </recommendedName>
</protein>
<organism evidence="2 3">
    <name type="scientific">Aceticella autotrophica</name>
    <dbReference type="NCBI Taxonomy" id="2755338"/>
    <lineage>
        <taxon>Bacteria</taxon>
        <taxon>Bacillati</taxon>
        <taxon>Bacillota</taxon>
        <taxon>Clostridia</taxon>
        <taxon>Thermoanaerobacterales</taxon>
        <taxon>Thermoanaerobacteraceae</taxon>
        <taxon>Aceticella</taxon>
    </lineage>
</organism>
<evidence type="ECO:0000256" key="1">
    <source>
        <dbReference type="SAM" id="Phobius"/>
    </source>
</evidence>
<feature type="transmembrane region" description="Helical" evidence="1">
    <location>
        <begin position="104"/>
        <end position="135"/>
    </location>
</feature>
<evidence type="ECO:0000313" key="2">
    <source>
        <dbReference type="EMBL" id="QSZ27973.1"/>
    </source>
</evidence>
<feature type="transmembrane region" description="Helical" evidence="1">
    <location>
        <begin position="53"/>
        <end position="76"/>
    </location>
</feature>
<dbReference type="Proteomes" id="UP000671913">
    <property type="component" value="Chromosome"/>
</dbReference>
<dbReference type="RefSeq" id="WP_348771590.1">
    <property type="nucleotide sequence ID" value="NZ_CP060096.1"/>
</dbReference>
<feature type="transmembrane region" description="Helical" evidence="1">
    <location>
        <begin position="12"/>
        <end position="41"/>
    </location>
</feature>
<name>A0A975AX27_9THEO</name>
<keyword evidence="1" id="KW-0472">Membrane</keyword>
<gene>
    <name evidence="2" type="ORF">ACETAC_03645</name>
</gene>
<feature type="transmembrane region" description="Helical" evidence="1">
    <location>
        <begin position="237"/>
        <end position="257"/>
    </location>
</feature>
<feature type="transmembrane region" description="Helical" evidence="1">
    <location>
        <begin position="263"/>
        <end position="282"/>
    </location>
</feature>
<dbReference type="AlphaFoldDB" id="A0A975AX27"/>
<accession>A0A975AX27</accession>
<sequence length="453" mass="49492">MVQITTTHLVYLFMIFIILVLMLIRKDIILSCIIGIFAVGLSQSNNILKSIQILYTAIFISGKELWQVILIISLIISMARALDDIGADIIITKPFLRFFKSPAITFWIIGFIMMTLSFFLWPAPAVGLIGAVLILPALKSGMDKLSLASLLSVFGFGAALSGDFFIQGAPSITAKTAGISSSLLLVKCIPIWLTVASVSFILLYIITMKNLSNKKEPLKEDMKENEHINKKMYKESCFISIITVLFFLVDTFLMYLFKIKGNAATALIGGTSILILIGASIIQKDSLNLIREYLKNGFLTGIRTFTPIILISAFFFLGELNTAKQIIGSEAKGYLMDWGLFLSKHIPLNKYTVTLLQMLVGGLTGLSGSGFSGLPLVGALAKTFSHTLNLNTAILASIGQISTIWIGGGTIIPWSIVSVTAIIKVNPEDIAKRNFLPVIIGLIFGYIVTVMLL</sequence>